<evidence type="ECO:0000313" key="3">
    <source>
        <dbReference type="EMBL" id="KAJ7942575.1"/>
    </source>
</evidence>
<keyword evidence="4" id="KW-1185">Reference proteome</keyword>
<gene>
    <name evidence="3" type="ORF">O6P43_034407</name>
</gene>
<dbReference type="KEGG" id="qsa:O6P43_034407"/>
<dbReference type="InterPro" id="IPR027417">
    <property type="entry name" value="P-loop_NTPase"/>
</dbReference>
<keyword evidence="1" id="KW-0227">DNA damage</keyword>
<comment type="cofactor">
    <cofactor evidence="1">
        <name>Mg(2+)</name>
        <dbReference type="ChEBI" id="CHEBI:18420"/>
    </cofactor>
</comment>
<dbReference type="GO" id="GO:0006281">
    <property type="term" value="P:DNA repair"/>
    <property type="evidence" value="ECO:0007669"/>
    <property type="project" value="UniProtKB-KW"/>
</dbReference>
<dbReference type="InterPro" id="IPR010285">
    <property type="entry name" value="DNA_helicase_pif1-like_DEAD"/>
</dbReference>
<dbReference type="EMBL" id="JARAOO010000016">
    <property type="protein sequence ID" value="KAJ7942575.1"/>
    <property type="molecule type" value="Genomic_DNA"/>
</dbReference>
<dbReference type="AlphaFoldDB" id="A0AAD7KMJ8"/>
<dbReference type="SUPFAM" id="SSF52540">
    <property type="entry name" value="P-loop containing nucleoside triphosphate hydrolases"/>
    <property type="match status" value="1"/>
</dbReference>
<feature type="domain" description="DNA helicase Pif1-like DEAD-box helicase" evidence="2">
    <location>
        <begin position="380"/>
        <end position="587"/>
    </location>
</feature>
<evidence type="ECO:0000259" key="2">
    <source>
        <dbReference type="Pfam" id="PF05970"/>
    </source>
</evidence>
<evidence type="ECO:0000256" key="1">
    <source>
        <dbReference type="RuleBase" id="RU363044"/>
    </source>
</evidence>
<comment type="similarity">
    <text evidence="1">Belongs to the helicase family.</text>
</comment>
<accession>A0AAD7KMJ8</accession>
<dbReference type="PANTHER" id="PTHR10492:SF94">
    <property type="entry name" value="ATP-DEPENDENT DNA HELICASE"/>
    <property type="match status" value="1"/>
</dbReference>
<keyword evidence="1" id="KW-0234">DNA repair</keyword>
<evidence type="ECO:0000313" key="4">
    <source>
        <dbReference type="Proteomes" id="UP001163823"/>
    </source>
</evidence>
<dbReference type="PANTHER" id="PTHR10492">
    <property type="match status" value="1"/>
</dbReference>
<dbReference type="Proteomes" id="UP001163823">
    <property type="component" value="Unassembled WGS sequence"/>
</dbReference>
<protein>
    <recommendedName>
        <fullName evidence="1">ATP-dependent DNA helicase</fullName>
        <ecNumber evidence="1">5.6.2.3</ecNumber>
    </recommendedName>
</protein>
<reference evidence="3" key="1">
    <citation type="journal article" date="2023" name="Science">
        <title>Elucidation of the pathway for biosynthesis of saponin adjuvants from the soapbark tree.</title>
        <authorList>
            <person name="Reed J."/>
            <person name="Orme A."/>
            <person name="El-Demerdash A."/>
            <person name="Owen C."/>
            <person name="Martin L.B.B."/>
            <person name="Misra R.C."/>
            <person name="Kikuchi S."/>
            <person name="Rejzek M."/>
            <person name="Martin A.C."/>
            <person name="Harkess A."/>
            <person name="Leebens-Mack J."/>
            <person name="Louveau T."/>
            <person name="Stephenson M.J."/>
            <person name="Osbourn A."/>
        </authorList>
    </citation>
    <scope>NUCLEOTIDE SEQUENCE</scope>
    <source>
        <strain evidence="3">S10</strain>
    </source>
</reference>
<comment type="catalytic activity">
    <reaction evidence="1">
        <text>ATP + H2O = ADP + phosphate + H(+)</text>
        <dbReference type="Rhea" id="RHEA:13065"/>
        <dbReference type="ChEBI" id="CHEBI:15377"/>
        <dbReference type="ChEBI" id="CHEBI:15378"/>
        <dbReference type="ChEBI" id="CHEBI:30616"/>
        <dbReference type="ChEBI" id="CHEBI:43474"/>
        <dbReference type="ChEBI" id="CHEBI:456216"/>
        <dbReference type="EC" id="5.6.2.3"/>
    </reaction>
</comment>
<keyword evidence="1" id="KW-0067">ATP-binding</keyword>
<dbReference type="GO" id="GO:0000723">
    <property type="term" value="P:telomere maintenance"/>
    <property type="evidence" value="ECO:0007669"/>
    <property type="project" value="InterPro"/>
</dbReference>
<keyword evidence="1" id="KW-0233">DNA recombination</keyword>
<proteinExistence type="inferred from homology"/>
<dbReference type="GO" id="GO:0005524">
    <property type="term" value="F:ATP binding"/>
    <property type="evidence" value="ECO:0007669"/>
    <property type="project" value="UniProtKB-KW"/>
</dbReference>
<keyword evidence="1" id="KW-0547">Nucleotide-binding</keyword>
<comment type="caution">
    <text evidence="3">The sequence shown here is derived from an EMBL/GenBank/DDBJ whole genome shotgun (WGS) entry which is preliminary data.</text>
</comment>
<dbReference type="GO" id="GO:0006310">
    <property type="term" value="P:DNA recombination"/>
    <property type="evidence" value="ECO:0007669"/>
    <property type="project" value="UniProtKB-KW"/>
</dbReference>
<sequence>MKNESKIINPDNYDDFVAAEIPAESENPHLRKMVLKHMIHGPCGPLNASSPCMIKSSGCKSYYPKQFCSASVHGSDSYPIYRRRDTGEMVKVRGHMIDNRWVVPYNAYLLAKYDCHTNVEICSTVKAVKYLYKYIYKGHDRISFQINDVQSTETIDEIEKFRIGHWVSPQEAMWRIYGFDMNEASPSVLSLQLHLPYQHAVSYRPDDDLSYLLMSDYFKKTMLTEFFEANRSCFRQCCYLYSEFPEYFVWNKQGKFWSPRKQGKVIGIIVTASPTEGERYYLRLLLNHVKGPTSFENLRTINDVIVSSFQEAAAMYGLLQIDSNIDDCLEEASHYQMPFSLRQLFATLLVNGTDENLGGTEIENELKLPILEEDFLCIEKLNSRQKELFDNITNRVFNSQPGLYFVDGPEGTGKTFLYRALLVAVRSQGLVALATVASSVAASILPGGRTAHSRFKIPINIEEFKTCNVGKQTGIAHLMRAAKLILCDETSMSHKAIIEAVDSMLQDVCNTKQPFGGKVVVFGGDFRQVLPVVPKATKEECINASLVSSKLWPLFEKIRLTENMRALEDPSFSLYMLRIGNGTEPEHSDHKVKIPAPMIVPCIDDVASVNDMISVTVHYNNMKWMGCNCQNVLPFHSWEQGQYSDTVNRDPQHPHVYFILMVSITIVAL</sequence>
<organism evidence="3 4">
    <name type="scientific">Quillaja saponaria</name>
    <name type="common">Soap bark tree</name>
    <dbReference type="NCBI Taxonomy" id="32244"/>
    <lineage>
        <taxon>Eukaryota</taxon>
        <taxon>Viridiplantae</taxon>
        <taxon>Streptophyta</taxon>
        <taxon>Embryophyta</taxon>
        <taxon>Tracheophyta</taxon>
        <taxon>Spermatophyta</taxon>
        <taxon>Magnoliopsida</taxon>
        <taxon>eudicotyledons</taxon>
        <taxon>Gunneridae</taxon>
        <taxon>Pentapetalae</taxon>
        <taxon>rosids</taxon>
        <taxon>fabids</taxon>
        <taxon>Fabales</taxon>
        <taxon>Quillajaceae</taxon>
        <taxon>Quillaja</taxon>
    </lineage>
</organism>
<dbReference type="Pfam" id="PF05970">
    <property type="entry name" value="PIF1"/>
    <property type="match status" value="1"/>
</dbReference>
<name>A0AAD7KMJ8_QUISA</name>
<dbReference type="GO" id="GO:0043139">
    <property type="term" value="F:5'-3' DNA helicase activity"/>
    <property type="evidence" value="ECO:0007669"/>
    <property type="project" value="UniProtKB-EC"/>
</dbReference>
<dbReference type="Gene3D" id="3.40.50.300">
    <property type="entry name" value="P-loop containing nucleotide triphosphate hydrolases"/>
    <property type="match status" value="1"/>
</dbReference>
<dbReference type="EC" id="5.6.2.3" evidence="1"/>
<keyword evidence="1 3" id="KW-0347">Helicase</keyword>
<keyword evidence="1" id="KW-0378">Hydrolase</keyword>
<dbReference type="GO" id="GO:0016787">
    <property type="term" value="F:hydrolase activity"/>
    <property type="evidence" value="ECO:0007669"/>
    <property type="project" value="UniProtKB-KW"/>
</dbReference>